<dbReference type="VEuPathDB" id="FungiDB:GLRG_00001"/>
<sequence>MAPVGSYLTGLPILHSKKSYQHSLVAIRALLDEHDLLKYIESDLPAPVDPTAFLRAVAKGPSLSAYDIVINISFVRIGEQSGPEDQQVPGVACFSLFDLYLQTFSHSAEEIFRKIVKSSKGCPLKKHKTGGRAVGSFLSLTYVSFEEGIRQ</sequence>
<gene>
    <name evidence="1" type="ORF">GLRG_00001</name>
</gene>
<dbReference type="AlphaFoldDB" id="E3Q2M8"/>
<name>E3Q2M8_COLGM</name>
<evidence type="ECO:0000313" key="2">
    <source>
        <dbReference type="Proteomes" id="UP000008782"/>
    </source>
</evidence>
<reference evidence="2" key="1">
    <citation type="journal article" date="2012" name="Nat. Genet.">
        <title>Lifestyle transitions in plant pathogenic Colletotrichum fungi deciphered by genome and transcriptome analyses.</title>
        <authorList>
            <person name="O'Connell R.J."/>
            <person name="Thon M.R."/>
            <person name="Hacquard S."/>
            <person name="Amyotte S.G."/>
            <person name="Kleemann J."/>
            <person name="Torres M.F."/>
            <person name="Damm U."/>
            <person name="Buiate E.A."/>
            <person name="Epstein L."/>
            <person name="Alkan N."/>
            <person name="Altmueller J."/>
            <person name="Alvarado-Balderrama L."/>
            <person name="Bauser C.A."/>
            <person name="Becker C."/>
            <person name="Birren B.W."/>
            <person name="Chen Z."/>
            <person name="Choi J."/>
            <person name="Crouch J.A."/>
            <person name="Duvick J.P."/>
            <person name="Farman M.A."/>
            <person name="Gan P."/>
            <person name="Heiman D."/>
            <person name="Henrissat B."/>
            <person name="Howard R.J."/>
            <person name="Kabbage M."/>
            <person name="Koch C."/>
            <person name="Kracher B."/>
            <person name="Kubo Y."/>
            <person name="Law A.D."/>
            <person name="Lebrun M.-H."/>
            <person name="Lee Y.-H."/>
            <person name="Miyara I."/>
            <person name="Moore N."/>
            <person name="Neumann U."/>
            <person name="Nordstroem K."/>
            <person name="Panaccione D.G."/>
            <person name="Panstruga R."/>
            <person name="Place M."/>
            <person name="Proctor R.H."/>
            <person name="Prusky D."/>
            <person name="Rech G."/>
            <person name="Reinhardt R."/>
            <person name="Rollins J.A."/>
            <person name="Rounsley S."/>
            <person name="Schardl C.L."/>
            <person name="Schwartz D.C."/>
            <person name="Shenoy N."/>
            <person name="Shirasu K."/>
            <person name="Sikhakolli U.R."/>
            <person name="Stueber K."/>
            <person name="Sukno S.A."/>
            <person name="Sweigard J.A."/>
            <person name="Takano Y."/>
            <person name="Takahara H."/>
            <person name="Trail F."/>
            <person name="van der Does H.C."/>
            <person name="Voll L.M."/>
            <person name="Will I."/>
            <person name="Young S."/>
            <person name="Zeng Q."/>
            <person name="Zhang J."/>
            <person name="Zhou S."/>
            <person name="Dickman M.B."/>
            <person name="Schulze-Lefert P."/>
            <person name="Ver Loren van Themaat E."/>
            <person name="Ma L.-J."/>
            <person name="Vaillancourt L.J."/>
        </authorList>
    </citation>
    <scope>NUCLEOTIDE SEQUENCE [LARGE SCALE GENOMIC DNA]</scope>
    <source>
        <strain evidence="2">M1.001 / M2 / FGSC 10212</strain>
    </source>
</reference>
<organism evidence="2">
    <name type="scientific">Colletotrichum graminicola (strain M1.001 / M2 / FGSC 10212)</name>
    <name type="common">Maize anthracnose fungus</name>
    <name type="synonym">Glomerella graminicola</name>
    <dbReference type="NCBI Taxonomy" id="645133"/>
    <lineage>
        <taxon>Eukaryota</taxon>
        <taxon>Fungi</taxon>
        <taxon>Dikarya</taxon>
        <taxon>Ascomycota</taxon>
        <taxon>Pezizomycotina</taxon>
        <taxon>Sordariomycetes</taxon>
        <taxon>Hypocreomycetidae</taxon>
        <taxon>Glomerellales</taxon>
        <taxon>Glomerellaceae</taxon>
        <taxon>Colletotrichum</taxon>
        <taxon>Colletotrichum graminicola species complex</taxon>
    </lineage>
</organism>
<accession>E3Q2M8</accession>
<dbReference type="HOGENOM" id="CLU_1731326_0_0_1"/>
<dbReference type="EMBL" id="GG697331">
    <property type="protein sequence ID" value="EFQ24857.1"/>
    <property type="molecule type" value="Genomic_DNA"/>
</dbReference>
<protein>
    <submittedName>
        <fullName evidence="1">Uncharacterized protein</fullName>
    </submittedName>
</protein>
<dbReference type="Proteomes" id="UP000008782">
    <property type="component" value="Unassembled WGS sequence"/>
</dbReference>
<evidence type="ECO:0000313" key="1">
    <source>
        <dbReference type="EMBL" id="EFQ24857.1"/>
    </source>
</evidence>
<dbReference type="RefSeq" id="XP_008088877.1">
    <property type="nucleotide sequence ID" value="XM_008090686.1"/>
</dbReference>
<dbReference type="GeneID" id="24405366"/>
<proteinExistence type="predicted"/>
<keyword evidence="2" id="KW-1185">Reference proteome</keyword>